<gene>
    <name evidence="1" type="ORF">CALMAC_LOCUS16455</name>
</gene>
<dbReference type="AlphaFoldDB" id="A0A653DCN2"/>
<proteinExistence type="predicted"/>
<reference evidence="1 2" key="1">
    <citation type="submission" date="2019-01" db="EMBL/GenBank/DDBJ databases">
        <authorList>
            <person name="Sayadi A."/>
        </authorList>
    </citation>
    <scope>NUCLEOTIDE SEQUENCE [LARGE SCALE GENOMIC DNA]</scope>
</reference>
<accession>A0A653DCN2</accession>
<name>A0A653DCN2_CALMS</name>
<protein>
    <submittedName>
        <fullName evidence="1">Uncharacterized protein</fullName>
    </submittedName>
</protein>
<feature type="non-terminal residue" evidence="1">
    <location>
        <position position="48"/>
    </location>
</feature>
<evidence type="ECO:0000313" key="1">
    <source>
        <dbReference type="EMBL" id="VEN57965.1"/>
    </source>
</evidence>
<dbReference type="EMBL" id="CAACVG010011389">
    <property type="protein sequence ID" value="VEN57965.1"/>
    <property type="molecule type" value="Genomic_DNA"/>
</dbReference>
<keyword evidence="2" id="KW-1185">Reference proteome</keyword>
<organism evidence="1 2">
    <name type="scientific">Callosobruchus maculatus</name>
    <name type="common">Southern cowpea weevil</name>
    <name type="synonym">Pulse bruchid</name>
    <dbReference type="NCBI Taxonomy" id="64391"/>
    <lineage>
        <taxon>Eukaryota</taxon>
        <taxon>Metazoa</taxon>
        <taxon>Ecdysozoa</taxon>
        <taxon>Arthropoda</taxon>
        <taxon>Hexapoda</taxon>
        <taxon>Insecta</taxon>
        <taxon>Pterygota</taxon>
        <taxon>Neoptera</taxon>
        <taxon>Endopterygota</taxon>
        <taxon>Coleoptera</taxon>
        <taxon>Polyphaga</taxon>
        <taxon>Cucujiformia</taxon>
        <taxon>Chrysomeloidea</taxon>
        <taxon>Chrysomelidae</taxon>
        <taxon>Bruchinae</taxon>
        <taxon>Bruchini</taxon>
        <taxon>Callosobruchus</taxon>
    </lineage>
</organism>
<evidence type="ECO:0000313" key="2">
    <source>
        <dbReference type="Proteomes" id="UP000410492"/>
    </source>
</evidence>
<sequence length="48" mass="5490">MRVASLIAMAIVRTIPALSGNENCLFRVIHVIRHGALWLKYLMKKKII</sequence>
<dbReference type="Proteomes" id="UP000410492">
    <property type="component" value="Unassembled WGS sequence"/>
</dbReference>